<sequence length="287" mass="34318">MKDEIEKNIQFINDKVISDDDYLWKYLDLHKFLSFIISKSFHLTRLDKFEDKREGISPIHLLYQNHKKELDNHPMFEKMRTYMTIDTLGGEMNKIEDELKKIQRLNFASCWVIGKKQTESVAMWNLYSDPKSLAIRIKYSDFKKNILENGYKTDGTTKELICSPVNYLNFQDKSNIVEHVNNLLDSVFLKDISFKHENEFRIIAREKEREIPPVNYKPNISRSHIENLHNSIYNKLGTKVELENFEKYNFEIVHHPKSTNWTKENINEIIRKFDIKFDIFDSNLELK</sequence>
<dbReference type="RefSeq" id="WP_113989239.1">
    <property type="nucleotide sequence ID" value="NZ_QLST01000009.1"/>
</dbReference>
<evidence type="ECO:0000313" key="1">
    <source>
        <dbReference type="EMBL" id="RBA28195.1"/>
    </source>
</evidence>
<reference evidence="1 2" key="1">
    <citation type="submission" date="2018-06" db="EMBL/GenBank/DDBJ databases">
        <title>Flavobacterium tibetense sp. nov., isolated from a wetland YonghuCo on Tibetan Plateau.</title>
        <authorList>
            <person name="Xing P."/>
            <person name="Phurbu D."/>
            <person name="Lu H."/>
        </authorList>
    </citation>
    <scope>NUCLEOTIDE SEQUENCE [LARGE SCALE GENOMIC DNA]</scope>
    <source>
        <strain evidence="1 2">YH5</strain>
    </source>
</reference>
<evidence type="ECO:0008006" key="3">
    <source>
        <dbReference type="Google" id="ProtNLM"/>
    </source>
</evidence>
<comment type="caution">
    <text evidence="1">The sequence shown here is derived from an EMBL/GenBank/DDBJ whole genome shotgun (WGS) entry which is preliminary data.</text>
</comment>
<dbReference type="Pfam" id="PF11185">
    <property type="entry name" value="DUF2971"/>
    <property type="match status" value="1"/>
</dbReference>
<dbReference type="EMBL" id="QLST01000009">
    <property type="protein sequence ID" value="RBA28195.1"/>
    <property type="molecule type" value="Genomic_DNA"/>
</dbReference>
<organism evidence="1 2">
    <name type="scientific">Flavobacterium tibetense</name>
    <dbReference type="NCBI Taxonomy" id="2233533"/>
    <lineage>
        <taxon>Bacteria</taxon>
        <taxon>Pseudomonadati</taxon>
        <taxon>Bacteroidota</taxon>
        <taxon>Flavobacteriia</taxon>
        <taxon>Flavobacteriales</taxon>
        <taxon>Flavobacteriaceae</taxon>
        <taxon>Flavobacterium</taxon>
    </lineage>
</organism>
<keyword evidence="2" id="KW-1185">Reference proteome</keyword>
<accession>A0A365P104</accession>
<dbReference type="AlphaFoldDB" id="A0A365P104"/>
<proteinExistence type="predicted"/>
<dbReference type="InterPro" id="IPR021352">
    <property type="entry name" value="DUF2971"/>
</dbReference>
<dbReference type="Proteomes" id="UP000253319">
    <property type="component" value="Unassembled WGS sequence"/>
</dbReference>
<protein>
    <recommendedName>
        <fullName evidence="3">DUF2971 domain-containing protein</fullName>
    </recommendedName>
</protein>
<dbReference type="OrthoDB" id="8548541at2"/>
<gene>
    <name evidence="1" type="ORF">DPN68_08560</name>
</gene>
<name>A0A365P104_9FLAO</name>
<evidence type="ECO:0000313" key="2">
    <source>
        <dbReference type="Proteomes" id="UP000253319"/>
    </source>
</evidence>